<dbReference type="EMBL" id="SUQX01000370">
    <property type="protein sequence ID" value="TJX00406.1"/>
    <property type="molecule type" value="Genomic_DNA"/>
</dbReference>
<dbReference type="AlphaFoldDB" id="A0AAX2TKZ2"/>
<name>A0AAX2TKZ2_NEIGO</name>
<proteinExistence type="predicted"/>
<evidence type="ECO:0000313" key="1">
    <source>
        <dbReference type="EMBL" id="TJX00406.1"/>
    </source>
</evidence>
<evidence type="ECO:0000313" key="2">
    <source>
        <dbReference type="Proteomes" id="UP000307092"/>
    </source>
</evidence>
<protein>
    <submittedName>
        <fullName evidence="1">HAD family hydrolase</fullName>
    </submittedName>
</protein>
<reference evidence="1 2" key="1">
    <citation type="submission" date="2019-04" db="EMBL/GenBank/DDBJ databases">
        <title>The CDC panel for molecular diagnostics of ciprofloxacin resistance and its use for research and clinical development.</title>
        <authorList>
            <person name="Liu H."/>
            <person name="Tang K."/>
            <person name="Pham C."/>
            <person name="Schmerer M."/>
        </authorList>
    </citation>
    <scope>NUCLEOTIDE SEQUENCE [LARGE SCALE GENOMIC DNA]</scope>
    <source>
        <strain evidence="1 2">LRRBGS_0742</strain>
    </source>
</reference>
<keyword evidence="1" id="KW-0378">Hydrolase</keyword>
<gene>
    <name evidence="1" type="ORF">E8M63_14465</name>
</gene>
<sequence>MAVTKLPRAMLIDMDDTILSAYGRPEIAWNAITAEFAAELAPLPPDMVATA</sequence>
<feature type="non-terminal residue" evidence="1">
    <location>
        <position position="51"/>
    </location>
</feature>
<comment type="caution">
    <text evidence="1">The sequence shown here is derived from an EMBL/GenBank/DDBJ whole genome shotgun (WGS) entry which is preliminary data.</text>
</comment>
<accession>A0AAX2TKZ2</accession>
<organism evidence="1 2">
    <name type="scientific">Neisseria gonorrhoeae</name>
    <dbReference type="NCBI Taxonomy" id="485"/>
    <lineage>
        <taxon>Bacteria</taxon>
        <taxon>Pseudomonadati</taxon>
        <taxon>Pseudomonadota</taxon>
        <taxon>Betaproteobacteria</taxon>
        <taxon>Neisseriales</taxon>
        <taxon>Neisseriaceae</taxon>
        <taxon>Neisseria</taxon>
    </lineage>
</organism>
<dbReference type="Proteomes" id="UP000307092">
    <property type="component" value="Unassembled WGS sequence"/>
</dbReference>
<dbReference type="GO" id="GO:0016787">
    <property type="term" value="F:hydrolase activity"/>
    <property type="evidence" value="ECO:0007669"/>
    <property type="project" value="UniProtKB-KW"/>
</dbReference>